<dbReference type="EMBL" id="VJNA01000011">
    <property type="protein sequence ID" value="TSE25330.1"/>
    <property type="molecule type" value="Genomic_DNA"/>
</dbReference>
<gene>
    <name evidence="1" type="ORF">Taqua_01074</name>
</gene>
<comment type="caution">
    <text evidence="1">The sequence shown here is derived from an EMBL/GenBank/DDBJ whole genome shotgun (WGS) entry which is preliminary data.</text>
</comment>
<accession>A0A554WP28</accession>
<reference evidence="1 2" key="1">
    <citation type="submission" date="2019-07" db="EMBL/GenBank/DDBJ databases">
        <title>Tepidimonas aquatica CLN-1 draft genome.</title>
        <authorList>
            <person name="Da Costa M.S."/>
            <person name="Froufe H.J.C."/>
            <person name="Egas C."/>
            <person name="Albuquerque L."/>
        </authorList>
    </citation>
    <scope>NUCLEOTIDE SEQUENCE [LARGE SCALE GENOMIC DNA]</scope>
    <source>
        <strain evidence="1 2">CLN-1</strain>
    </source>
</reference>
<name>A0A554WP28_9BURK</name>
<proteinExistence type="predicted"/>
<evidence type="ECO:0000313" key="2">
    <source>
        <dbReference type="Proteomes" id="UP000318554"/>
    </source>
</evidence>
<dbReference type="Proteomes" id="UP000318554">
    <property type="component" value="Unassembled WGS sequence"/>
</dbReference>
<protein>
    <submittedName>
        <fullName evidence="1">Uncharacterized protein</fullName>
    </submittedName>
</protein>
<dbReference type="AlphaFoldDB" id="A0A554WP28"/>
<evidence type="ECO:0000313" key="1">
    <source>
        <dbReference type="EMBL" id="TSE25330.1"/>
    </source>
</evidence>
<keyword evidence="2" id="KW-1185">Reference proteome</keyword>
<organism evidence="1 2">
    <name type="scientific">Tepidimonas aquatica</name>
    <dbReference type="NCBI Taxonomy" id="247482"/>
    <lineage>
        <taxon>Bacteria</taxon>
        <taxon>Pseudomonadati</taxon>
        <taxon>Pseudomonadota</taxon>
        <taxon>Betaproteobacteria</taxon>
        <taxon>Burkholderiales</taxon>
        <taxon>Tepidimonas</taxon>
    </lineage>
</organism>
<sequence length="91" mass="9968">MQWLWGVLRVAAVPAGGGAEPSPAWRLRALRWLHAEERYVCGALHDPATVFGWGHRPWGRMLSRALRPAIAPSIAAGRGCDCDVEVDRPDA</sequence>